<dbReference type="EMBL" id="VBOY01000014">
    <property type="protein sequence ID" value="TMQ68166.1"/>
    <property type="molecule type" value="Genomic_DNA"/>
</dbReference>
<dbReference type="InterPro" id="IPR003594">
    <property type="entry name" value="HATPase_dom"/>
</dbReference>
<keyword evidence="5" id="KW-0547">Nucleotide-binding</keyword>
<dbReference type="AlphaFoldDB" id="A0A538TX01"/>
<dbReference type="GO" id="GO:0005886">
    <property type="term" value="C:plasma membrane"/>
    <property type="evidence" value="ECO:0007669"/>
    <property type="project" value="UniProtKB-SubCell"/>
</dbReference>
<keyword evidence="3" id="KW-0597">Phosphoprotein</keyword>
<feature type="transmembrane region" description="Helical" evidence="8">
    <location>
        <begin position="31"/>
        <end position="50"/>
    </location>
</feature>
<evidence type="ECO:0000313" key="11">
    <source>
        <dbReference type="Proteomes" id="UP000316609"/>
    </source>
</evidence>
<dbReference type="GO" id="GO:0005524">
    <property type="term" value="F:ATP binding"/>
    <property type="evidence" value="ECO:0007669"/>
    <property type="project" value="UniProtKB-KW"/>
</dbReference>
<dbReference type="Proteomes" id="UP000316609">
    <property type="component" value="Unassembled WGS sequence"/>
</dbReference>
<dbReference type="Gene3D" id="3.30.565.10">
    <property type="entry name" value="Histidine kinase-like ATPase, C-terminal domain"/>
    <property type="match status" value="1"/>
</dbReference>
<accession>A0A538TX01</accession>
<dbReference type="InterPro" id="IPR003661">
    <property type="entry name" value="HisK_dim/P_dom"/>
</dbReference>
<dbReference type="GO" id="GO:0000155">
    <property type="term" value="F:phosphorelay sensor kinase activity"/>
    <property type="evidence" value="ECO:0007669"/>
    <property type="project" value="InterPro"/>
</dbReference>
<dbReference type="InterPro" id="IPR004358">
    <property type="entry name" value="Sig_transdc_His_kin-like_C"/>
</dbReference>
<keyword evidence="4" id="KW-0808">Transferase</keyword>
<protein>
    <recommendedName>
        <fullName evidence="2">histidine kinase</fullName>
        <ecNumber evidence="2">2.7.13.3</ecNumber>
    </recommendedName>
</protein>
<evidence type="ECO:0000256" key="4">
    <source>
        <dbReference type="ARBA" id="ARBA00022679"/>
    </source>
</evidence>
<dbReference type="InterPro" id="IPR005467">
    <property type="entry name" value="His_kinase_dom"/>
</dbReference>
<name>A0A538TX01_UNCEI</name>
<dbReference type="EC" id="2.7.13.3" evidence="2"/>
<dbReference type="SUPFAM" id="SSF55874">
    <property type="entry name" value="ATPase domain of HSP90 chaperone/DNA topoisomerase II/histidine kinase"/>
    <property type="match status" value="1"/>
</dbReference>
<proteinExistence type="predicted"/>
<dbReference type="PANTHER" id="PTHR44936">
    <property type="entry name" value="SENSOR PROTEIN CREC"/>
    <property type="match status" value="1"/>
</dbReference>
<dbReference type="InterPro" id="IPR036890">
    <property type="entry name" value="HATPase_C_sf"/>
</dbReference>
<feature type="domain" description="Histidine kinase" evidence="9">
    <location>
        <begin position="227"/>
        <end position="444"/>
    </location>
</feature>
<evidence type="ECO:0000256" key="3">
    <source>
        <dbReference type="ARBA" id="ARBA00022553"/>
    </source>
</evidence>
<evidence type="ECO:0000256" key="8">
    <source>
        <dbReference type="SAM" id="Phobius"/>
    </source>
</evidence>
<keyword evidence="8" id="KW-0472">Membrane</keyword>
<evidence type="ECO:0000259" key="9">
    <source>
        <dbReference type="PROSITE" id="PS50109"/>
    </source>
</evidence>
<evidence type="ECO:0000256" key="1">
    <source>
        <dbReference type="ARBA" id="ARBA00000085"/>
    </source>
</evidence>
<evidence type="ECO:0000256" key="5">
    <source>
        <dbReference type="ARBA" id="ARBA00022741"/>
    </source>
</evidence>
<keyword evidence="7" id="KW-0067">ATP-binding</keyword>
<dbReference type="Pfam" id="PF02518">
    <property type="entry name" value="HATPase_c"/>
    <property type="match status" value="1"/>
</dbReference>
<organism evidence="10 11">
    <name type="scientific">Eiseniibacteriota bacterium</name>
    <dbReference type="NCBI Taxonomy" id="2212470"/>
    <lineage>
        <taxon>Bacteria</taxon>
        <taxon>Candidatus Eiseniibacteriota</taxon>
    </lineage>
</organism>
<keyword evidence="8" id="KW-0812">Transmembrane</keyword>
<dbReference type="SMART" id="SM00387">
    <property type="entry name" value="HATPase_c"/>
    <property type="match status" value="1"/>
</dbReference>
<dbReference type="PROSITE" id="PS50109">
    <property type="entry name" value="HIS_KIN"/>
    <property type="match status" value="1"/>
</dbReference>
<dbReference type="InterPro" id="IPR050980">
    <property type="entry name" value="2C_sensor_his_kinase"/>
</dbReference>
<keyword evidence="6 10" id="KW-0418">Kinase</keyword>
<reference evidence="10 11" key="1">
    <citation type="journal article" date="2019" name="Nat. Microbiol.">
        <title>Mediterranean grassland soil C-N compound turnover is dependent on rainfall and depth, and is mediated by genomically divergent microorganisms.</title>
        <authorList>
            <person name="Diamond S."/>
            <person name="Andeer P.F."/>
            <person name="Li Z."/>
            <person name="Crits-Christoph A."/>
            <person name="Burstein D."/>
            <person name="Anantharaman K."/>
            <person name="Lane K.R."/>
            <person name="Thomas B.C."/>
            <person name="Pan C."/>
            <person name="Northen T.R."/>
            <person name="Banfield J.F."/>
        </authorList>
    </citation>
    <scope>NUCLEOTIDE SEQUENCE [LARGE SCALE GENOMIC DNA]</scope>
    <source>
        <strain evidence="10">WS_8</strain>
    </source>
</reference>
<gene>
    <name evidence="10" type="ORF">E6K78_02235</name>
</gene>
<feature type="transmembrane region" description="Helical" evidence="8">
    <location>
        <begin position="189"/>
        <end position="210"/>
    </location>
</feature>
<dbReference type="CDD" id="cd00082">
    <property type="entry name" value="HisKA"/>
    <property type="match status" value="1"/>
</dbReference>
<keyword evidence="8" id="KW-1133">Transmembrane helix</keyword>
<evidence type="ECO:0000256" key="6">
    <source>
        <dbReference type="ARBA" id="ARBA00022777"/>
    </source>
</evidence>
<dbReference type="Gene3D" id="1.10.287.130">
    <property type="match status" value="1"/>
</dbReference>
<sequence>MARLESTSPGAAAPEPQRQAIATRALSRSELIQASLFFGASLLVAGVFVFTNQVITRLSDEITATSRVLARFCAQASFPAVRDPELGRILVQVISNVDFPIVISDTLSMPRAWRKLEVDESLVPDAAIDSLVEGRPIAPVIRARIERVRAAMARLDRLNPPIPMIRPVTGERLGSVHYGDPAVLERLRWMPYLSGGGMVVLLSLGVWGLAGIRRAERRTIWVGMARETAHQLGTPLSSLMGWIELLRAHASKPTADEVRMPRAELEETLGEMERDVERLTKVAQRFSHVGSAPDLALQDVRPVVRGAVDYVRRRLPQGEGEIVILERYQEVPPVNLGRELLAWAVENLLTNAVSAIERRPGRIEVVVEPGEGGKVHVIVTDNGRGMSPPEQRRAFEPGYTTKRRGWGLGLALARRAVEEYHRGRLYIRRSVPGEGTTLVIELPV</sequence>
<comment type="caution">
    <text evidence="10">The sequence shown here is derived from an EMBL/GenBank/DDBJ whole genome shotgun (WGS) entry which is preliminary data.</text>
</comment>
<comment type="catalytic activity">
    <reaction evidence="1">
        <text>ATP + protein L-histidine = ADP + protein N-phospho-L-histidine.</text>
        <dbReference type="EC" id="2.7.13.3"/>
    </reaction>
</comment>
<evidence type="ECO:0000256" key="7">
    <source>
        <dbReference type="ARBA" id="ARBA00022840"/>
    </source>
</evidence>
<dbReference type="PANTHER" id="PTHR44936:SF10">
    <property type="entry name" value="SENSOR PROTEIN RSTB"/>
    <property type="match status" value="1"/>
</dbReference>
<evidence type="ECO:0000313" key="10">
    <source>
        <dbReference type="EMBL" id="TMQ68166.1"/>
    </source>
</evidence>
<evidence type="ECO:0000256" key="2">
    <source>
        <dbReference type="ARBA" id="ARBA00012438"/>
    </source>
</evidence>
<dbReference type="PRINTS" id="PR00344">
    <property type="entry name" value="BCTRLSENSOR"/>
</dbReference>